<evidence type="ECO:0000256" key="1">
    <source>
        <dbReference type="ARBA" id="ARBA00006484"/>
    </source>
</evidence>
<evidence type="ECO:0000259" key="3">
    <source>
        <dbReference type="SMART" id="SM00822"/>
    </source>
</evidence>
<dbReference type="PROSITE" id="PS00061">
    <property type="entry name" value="ADH_SHORT"/>
    <property type="match status" value="1"/>
</dbReference>
<accession>A0A2A4X7Q8</accession>
<name>A0A2A4X7Q8_UNCAE</name>
<dbReference type="InterPro" id="IPR036291">
    <property type="entry name" value="NAD(P)-bd_dom_sf"/>
</dbReference>
<dbReference type="PANTHER" id="PTHR42760">
    <property type="entry name" value="SHORT-CHAIN DEHYDROGENASES/REDUCTASES FAMILY MEMBER"/>
    <property type="match status" value="1"/>
</dbReference>
<dbReference type="Pfam" id="PF13561">
    <property type="entry name" value="adh_short_C2"/>
    <property type="match status" value="1"/>
</dbReference>
<dbReference type="AlphaFoldDB" id="A0A2A4X7Q8"/>
<dbReference type="InterPro" id="IPR020904">
    <property type="entry name" value="Sc_DH/Rdtase_CS"/>
</dbReference>
<comment type="caution">
    <text evidence="4">The sequence shown here is derived from an EMBL/GenBank/DDBJ whole genome shotgun (WGS) entry which is preliminary data.</text>
</comment>
<dbReference type="GO" id="GO:0006633">
    <property type="term" value="P:fatty acid biosynthetic process"/>
    <property type="evidence" value="ECO:0007669"/>
    <property type="project" value="TreeGrafter"/>
</dbReference>
<dbReference type="SUPFAM" id="SSF51735">
    <property type="entry name" value="NAD(P)-binding Rossmann-fold domains"/>
    <property type="match status" value="1"/>
</dbReference>
<comment type="similarity">
    <text evidence="1">Belongs to the short-chain dehydrogenases/reductases (SDR) family.</text>
</comment>
<dbReference type="PRINTS" id="PR00081">
    <property type="entry name" value="GDHRDH"/>
</dbReference>
<dbReference type="SMART" id="SM00822">
    <property type="entry name" value="PKS_KR"/>
    <property type="match status" value="1"/>
</dbReference>
<dbReference type="PRINTS" id="PR00080">
    <property type="entry name" value="SDRFAMILY"/>
</dbReference>
<dbReference type="FunFam" id="3.40.50.720:FF:000173">
    <property type="entry name" value="3-oxoacyl-[acyl-carrier protein] reductase"/>
    <property type="match status" value="1"/>
</dbReference>
<evidence type="ECO:0000256" key="2">
    <source>
        <dbReference type="ARBA" id="ARBA00023002"/>
    </source>
</evidence>
<dbReference type="Proteomes" id="UP000218775">
    <property type="component" value="Unassembled WGS sequence"/>
</dbReference>
<dbReference type="EMBL" id="NVUK01000008">
    <property type="protein sequence ID" value="PCI78159.1"/>
    <property type="molecule type" value="Genomic_DNA"/>
</dbReference>
<sequence length="249" mass="27076">MDYWREKVALVTGGTSGLGLAISEALAEKGVSVVIFGTNQERGEKALSAFKEVQKHADQKFFFYSVDVSKKAVVNSAIEQVQKELSGVDILINCAGITRDKLFMRMVEQDWDDVLDVNLKSAYNMTHSLIRSLIKRRGKVINIASIVGLIGNPGQVNYAASKLGMVGMTRALAVELGGKVQVNCIAPGFFATPMTDKMTDVQREELRKKIPMKRYGDPKELAAVALFLAGPDSSYITGQVITVDGGLTV</sequence>
<dbReference type="InterPro" id="IPR002347">
    <property type="entry name" value="SDR_fam"/>
</dbReference>
<evidence type="ECO:0000313" key="5">
    <source>
        <dbReference type="Proteomes" id="UP000218775"/>
    </source>
</evidence>
<dbReference type="NCBIfam" id="NF009466">
    <property type="entry name" value="PRK12826.1-2"/>
    <property type="match status" value="1"/>
</dbReference>
<gene>
    <name evidence="4" type="ORF">COB21_01440</name>
</gene>
<reference evidence="5" key="1">
    <citation type="submission" date="2017-08" db="EMBL/GenBank/DDBJ databases">
        <title>A dynamic microbial community with high functional redundancy inhabits the cold, oxic subseafloor aquifer.</title>
        <authorList>
            <person name="Tully B.J."/>
            <person name="Wheat C.G."/>
            <person name="Glazer B.T."/>
            <person name="Huber J.A."/>
        </authorList>
    </citation>
    <scope>NUCLEOTIDE SEQUENCE [LARGE SCALE GENOMIC DNA]</scope>
</reference>
<protein>
    <submittedName>
        <fullName evidence="4">3-oxoacyl-ACP reductase</fullName>
    </submittedName>
</protein>
<feature type="domain" description="Ketoreductase" evidence="3">
    <location>
        <begin position="7"/>
        <end position="183"/>
    </location>
</feature>
<proteinExistence type="inferred from homology"/>
<dbReference type="PANTHER" id="PTHR42760:SF133">
    <property type="entry name" value="3-OXOACYL-[ACYL-CARRIER-PROTEIN] REDUCTASE"/>
    <property type="match status" value="1"/>
</dbReference>
<organism evidence="4 5">
    <name type="scientific">Aerophobetes bacterium</name>
    <dbReference type="NCBI Taxonomy" id="2030807"/>
    <lineage>
        <taxon>Bacteria</taxon>
        <taxon>Candidatus Aerophobota</taxon>
    </lineage>
</organism>
<dbReference type="GO" id="GO:0048038">
    <property type="term" value="F:quinone binding"/>
    <property type="evidence" value="ECO:0007669"/>
    <property type="project" value="TreeGrafter"/>
</dbReference>
<dbReference type="Gene3D" id="3.40.50.720">
    <property type="entry name" value="NAD(P)-binding Rossmann-like Domain"/>
    <property type="match status" value="1"/>
</dbReference>
<dbReference type="InterPro" id="IPR057326">
    <property type="entry name" value="KR_dom"/>
</dbReference>
<evidence type="ECO:0000313" key="4">
    <source>
        <dbReference type="EMBL" id="PCI78159.1"/>
    </source>
</evidence>
<dbReference type="GO" id="GO:0016616">
    <property type="term" value="F:oxidoreductase activity, acting on the CH-OH group of donors, NAD or NADP as acceptor"/>
    <property type="evidence" value="ECO:0007669"/>
    <property type="project" value="TreeGrafter"/>
</dbReference>
<keyword evidence="2" id="KW-0560">Oxidoreductase</keyword>
<dbReference type="CDD" id="cd05333">
    <property type="entry name" value="BKR_SDR_c"/>
    <property type="match status" value="1"/>
</dbReference>